<sequence>MLPFVHRMSIQRRIVGQYGTRNTTY</sequence>
<evidence type="ECO:0000313" key="1">
    <source>
        <dbReference type="Proteomes" id="UP000887565"/>
    </source>
</evidence>
<reference evidence="2" key="1">
    <citation type="submission" date="2022-11" db="UniProtKB">
        <authorList>
            <consortium name="WormBaseParasite"/>
        </authorList>
    </citation>
    <scope>IDENTIFICATION</scope>
</reference>
<protein>
    <submittedName>
        <fullName evidence="2">Uncharacterized protein</fullName>
    </submittedName>
</protein>
<dbReference type="AlphaFoldDB" id="A0A915JI12"/>
<proteinExistence type="predicted"/>
<keyword evidence="1" id="KW-1185">Reference proteome</keyword>
<accession>A0A915JI12</accession>
<dbReference type="Proteomes" id="UP000887565">
    <property type="component" value="Unplaced"/>
</dbReference>
<dbReference type="WBParaSite" id="nRc.2.0.1.t25775-RA">
    <property type="protein sequence ID" value="nRc.2.0.1.t25775-RA"/>
    <property type="gene ID" value="nRc.2.0.1.g25775"/>
</dbReference>
<organism evidence="1 2">
    <name type="scientific">Romanomermis culicivorax</name>
    <name type="common">Nematode worm</name>
    <dbReference type="NCBI Taxonomy" id="13658"/>
    <lineage>
        <taxon>Eukaryota</taxon>
        <taxon>Metazoa</taxon>
        <taxon>Ecdysozoa</taxon>
        <taxon>Nematoda</taxon>
        <taxon>Enoplea</taxon>
        <taxon>Dorylaimia</taxon>
        <taxon>Mermithida</taxon>
        <taxon>Mermithoidea</taxon>
        <taxon>Mermithidae</taxon>
        <taxon>Romanomermis</taxon>
    </lineage>
</organism>
<evidence type="ECO:0000313" key="2">
    <source>
        <dbReference type="WBParaSite" id="nRc.2.0.1.t25775-RA"/>
    </source>
</evidence>
<name>A0A915JI12_ROMCU</name>